<organism evidence="1 2">
    <name type="scientific">Pristionchus fissidentatus</name>
    <dbReference type="NCBI Taxonomy" id="1538716"/>
    <lineage>
        <taxon>Eukaryota</taxon>
        <taxon>Metazoa</taxon>
        <taxon>Ecdysozoa</taxon>
        <taxon>Nematoda</taxon>
        <taxon>Chromadorea</taxon>
        <taxon>Rhabditida</taxon>
        <taxon>Rhabditina</taxon>
        <taxon>Diplogasteromorpha</taxon>
        <taxon>Diplogasteroidea</taxon>
        <taxon>Neodiplogasteridae</taxon>
        <taxon>Pristionchus</taxon>
    </lineage>
</organism>
<keyword evidence="2" id="KW-1185">Reference proteome</keyword>
<evidence type="ECO:0000313" key="1">
    <source>
        <dbReference type="EMBL" id="GMT27335.1"/>
    </source>
</evidence>
<dbReference type="Proteomes" id="UP001432322">
    <property type="component" value="Unassembled WGS sequence"/>
</dbReference>
<reference evidence="1" key="1">
    <citation type="submission" date="2023-10" db="EMBL/GenBank/DDBJ databases">
        <title>Genome assembly of Pristionchus species.</title>
        <authorList>
            <person name="Yoshida K."/>
            <person name="Sommer R.J."/>
        </authorList>
    </citation>
    <scope>NUCLEOTIDE SEQUENCE</scope>
    <source>
        <strain evidence="1">RS5133</strain>
    </source>
</reference>
<evidence type="ECO:0000313" key="2">
    <source>
        <dbReference type="Proteomes" id="UP001432322"/>
    </source>
</evidence>
<dbReference type="EMBL" id="BTSY01000005">
    <property type="protein sequence ID" value="GMT27335.1"/>
    <property type="molecule type" value="Genomic_DNA"/>
</dbReference>
<comment type="caution">
    <text evidence="1">The sequence shown here is derived from an EMBL/GenBank/DDBJ whole genome shotgun (WGS) entry which is preliminary data.</text>
</comment>
<feature type="non-terminal residue" evidence="1">
    <location>
        <position position="1"/>
    </location>
</feature>
<sequence length="110" mass="12583">RRRVSIFETTPVIGTHQVSLALNDFGFEQIKSKKFKVRLIKPIEPYGENDIMERTRKFESSLAMIEELAYTLNVSIEIETLDIILLHGARDMSIQPGLIIAGRDLIDFGY</sequence>
<accession>A0AAV5W6F6</accession>
<gene>
    <name evidence="1" type="ORF">PFISCL1PPCAC_18632</name>
</gene>
<feature type="non-terminal residue" evidence="1">
    <location>
        <position position="110"/>
    </location>
</feature>
<protein>
    <submittedName>
        <fullName evidence="1">Uncharacterized protein</fullName>
    </submittedName>
</protein>
<dbReference type="AlphaFoldDB" id="A0AAV5W6F6"/>
<proteinExistence type="predicted"/>
<name>A0AAV5W6F6_9BILA</name>